<organism evidence="2 3">
    <name type="scientific">Riccia fluitans</name>
    <dbReference type="NCBI Taxonomy" id="41844"/>
    <lineage>
        <taxon>Eukaryota</taxon>
        <taxon>Viridiplantae</taxon>
        <taxon>Streptophyta</taxon>
        <taxon>Embryophyta</taxon>
        <taxon>Marchantiophyta</taxon>
        <taxon>Marchantiopsida</taxon>
        <taxon>Marchantiidae</taxon>
        <taxon>Marchantiales</taxon>
        <taxon>Ricciaceae</taxon>
        <taxon>Riccia</taxon>
    </lineage>
</organism>
<evidence type="ECO:0000256" key="1">
    <source>
        <dbReference type="ARBA" id="ARBA00022729"/>
    </source>
</evidence>
<gene>
    <name evidence="2" type="ORF">R1flu_014457</name>
</gene>
<dbReference type="InterPro" id="IPR029052">
    <property type="entry name" value="Metallo-depent_PP-like"/>
</dbReference>
<evidence type="ECO:0000313" key="2">
    <source>
        <dbReference type="EMBL" id="KAL2629771.1"/>
    </source>
</evidence>
<protein>
    <recommendedName>
        <fullName evidence="4">Calcineurin-like phosphoesterase domain-containing protein</fullName>
    </recommendedName>
</protein>
<evidence type="ECO:0008006" key="4">
    <source>
        <dbReference type="Google" id="ProtNLM"/>
    </source>
</evidence>
<keyword evidence="3" id="KW-1185">Reference proteome</keyword>
<sequence length="166" mass="18848">MYVDIRSFPTAKALADQLITKLAYLRSVALGAPLREILKHLATKTIAPDPDNLVALIHSSKEAYFKFPRADLKTVDRSVTPGVVIITHIRWFNTYNAHYLEGEVVHNAVEYFVRKYHPDAVFAGHVHSYELFKRLYLYEQDECAPLYVTIGDGGNREEPATQGVRT</sequence>
<comment type="caution">
    <text evidence="2">The sequence shown here is derived from an EMBL/GenBank/DDBJ whole genome shotgun (WGS) entry which is preliminary data.</text>
</comment>
<name>A0ABD1YG53_9MARC</name>
<dbReference type="SUPFAM" id="SSF56300">
    <property type="entry name" value="Metallo-dependent phosphatases"/>
    <property type="match status" value="1"/>
</dbReference>
<dbReference type="EMBL" id="JBHFFA010000004">
    <property type="protein sequence ID" value="KAL2629771.1"/>
    <property type="molecule type" value="Genomic_DNA"/>
</dbReference>
<dbReference type="PANTHER" id="PTHR22953:SF149">
    <property type="entry name" value="PURPLE ACID PHOSPHATASE"/>
    <property type="match status" value="1"/>
</dbReference>
<dbReference type="AlphaFoldDB" id="A0ABD1YG53"/>
<dbReference type="Gene3D" id="3.60.21.10">
    <property type="match status" value="1"/>
</dbReference>
<keyword evidence="1" id="KW-0732">Signal</keyword>
<dbReference type="Proteomes" id="UP001605036">
    <property type="component" value="Unassembled WGS sequence"/>
</dbReference>
<dbReference type="PANTHER" id="PTHR22953">
    <property type="entry name" value="ACID PHOSPHATASE RELATED"/>
    <property type="match status" value="1"/>
</dbReference>
<evidence type="ECO:0000313" key="3">
    <source>
        <dbReference type="Proteomes" id="UP001605036"/>
    </source>
</evidence>
<reference evidence="2 3" key="1">
    <citation type="submission" date="2024-09" db="EMBL/GenBank/DDBJ databases">
        <title>Chromosome-scale assembly of Riccia fluitans.</title>
        <authorList>
            <person name="Paukszto L."/>
            <person name="Sawicki J."/>
            <person name="Karawczyk K."/>
            <person name="Piernik-Szablinska J."/>
            <person name="Szczecinska M."/>
            <person name="Mazdziarz M."/>
        </authorList>
    </citation>
    <scope>NUCLEOTIDE SEQUENCE [LARGE SCALE GENOMIC DNA]</scope>
    <source>
        <strain evidence="2">Rf_01</strain>
        <tissue evidence="2">Aerial parts of the thallus</tissue>
    </source>
</reference>
<accession>A0ABD1YG53</accession>
<proteinExistence type="predicted"/>
<dbReference type="InterPro" id="IPR039331">
    <property type="entry name" value="PAPs-like"/>
</dbReference>